<evidence type="ECO:0000256" key="4">
    <source>
        <dbReference type="ARBA" id="ARBA00023125"/>
    </source>
</evidence>
<dbReference type="InterPro" id="IPR036388">
    <property type="entry name" value="WH-like_DNA-bd_sf"/>
</dbReference>
<keyword evidence="2" id="KW-0805">Transcription regulation</keyword>
<dbReference type="InterPro" id="IPR007630">
    <property type="entry name" value="RNA_pol_sigma70_r4"/>
</dbReference>
<gene>
    <name evidence="8" type="ORF">JK634_05310</name>
</gene>
<evidence type="ECO:0000313" key="9">
    <source>
        <dbReference type="Proteomes" id="UP000623681"/>
    </source>
</evidence>
<dbReference type="Gene3D" id="1.10.10.10">
    <property type="entry name" value="Winged helix-like DNA-binding domain superfamily/Winged helix DNA-binding domain"/>
    <property type="match status" value="1"/>
</dbReference>
<dbReference type="PANTHER" id="PTHR43133:SF51">
    <property type="entry name" value="RNA POLYMERASE SIGMA FACTOR"/>
    <property type="match status" value="1"/>
</dbReference>
<evidence type="ECO:0000259" key="6">
    <source>
        <dbReference type="Pfam" id="PF04542"/>
    </source>
</evidence>
<keyword evidence="5" id="KW-0804">Transcription</keyword>
<dbReference type="Pfam" id="PF04542">
    <property type="entry name" value="Sigma70_r2"/>
    <property type="match status" value="1"/>
</dbReference>
<feature type="domain" description="RNA polymerase sigma-70 region 2" evidence="6">
    <location>
        <begin position="34"/>
        <end position="99"/>
    </location>
</feature>
<dbReference type="GO" id="GO:0006352">
    <property type="term" value="P:DNA-templated transcription initiation"/>
    <property type="evidence" value="ECO:0007669"/>
    <property type="project" value="InterPro"/>
</dbReference>
<comment type="similarity">
    <text evidence="1">Belongs to the sigma-70 factor family. ECF subfamily.</text>
</comment>
<dbReference type="NCBIfam" id="TIGR02937">
    <property type="entry name" value="sigma70-ECF"/>
    <property type="match status" value="1"/>
</dbReference>
<reference evidence="8" key="1">
    <citation type="submission" date="2021-01" db="EMBL/GenBank/DDBJ databases">
        <title>Genome public.</title>
        <authorList>
            <person name="Liu C."/>
            <person name="Sun Q."/>
        </authorList>
    </citation>
    <scope>NUCLEOTIDE SEQUENCE</scope>
    <source>
        <strain evidence="8">YIM B02565</strain>
    </source>
</reference>
<dbReference type="PANTHER" id="PTHR43133">
    <property type="entry name" value="RNA POLYMERASE ECF-TYPE SIGMA FACTO"/>
    <property type="match status" value="1"/>
</dbReference>
<evidence type="ECO:0000256" key="2">
    <source>
        <dbReference type="ARBA" id="ARBA00023015"/>
    </source>
</evidence>
<dbReference type="Pfam" id="PF04545">
    <property type="entry name" value="Sigma70_r4"/>
    <property type="match status" value="1"/>
</dbReference>
<dbReference type="GO" id="GO:0016987">
    <property type="term" value="F:sigma factor activity"/>
    <property type="evidence" value="ECO:0007669"/>
    <property type="project" value="UniProtKB-KW"/>
</dbReference>
<comment type="caution">
    <text evidence="8">The sequence shown here is derived from an EMBL/GenBank/DDBJ whole genome shotgun (WGS) entry which is preliminary data.</text>
</comment>
<name>A0A937K4H4_9CLOT</name>
<evidence type="ECO:0000259" key="7">
    <source>
        <dbReference type="Pfam" id="PF04545"/>
    </source>
</evidence>
<keyword evidence="4" id="KW-0238">DNA-binding</keyword>
<sequence length="180" mass="20909">MKLSLIGKTEKIDSIFHKVNNAIAGDKESFCDLIRFYKKDMNSVAMCILRDEEDVADAMSEAILKAYKHMNTLKNPMVFKSWLLKILVNECNSILRKSSKVIVVDKNDFELIEFNDKYENLDIKAALDNLSHKHRVIIELYYYQDMTVEEIVNVLEISAGTVKSRLSRARQNLYHMLKEV</sequence>
<evidence type="ECO:0000256" key="5">
    <source>
        <dbReference type="ARBA" id="ARBA00023163"/>
    </source>
</evidence>
<dbReference type="SUPFAM" id="SSF88946">
    <property type="entry name" value="Sigma2 domain of RNA polymerase sigma factors"/>
    <property type="match status" value="1"/>
</dbReference>
<dbReference type="RefSeq" id="WP_202766583.1">
    <property type="nucleotide sequence ID" value="NZ_JAESWA010000017.1"/>
</dbReference>
<dbReference type="AlphaFoldDB" id="A0A937K4H4"/>
<dbReference type="SUPFAM" id="SSF88659">
    <property type="entry name" value="Sigma3 and sigma4 domains of RNA polymerase sigma factors"/>
    <property type="match status" value="1"/>
</dbReference>
<dbReference type="Proteomes" id="UP000623681">
    <property type="component" value="Unassembled WGS sequence"/>
</dbReference>
<keyword evidence="3" id="KW-0731">Sigma factor</keyword>
<accession>A0A937K4H4</accession>
<proteinExistence type="inferred from homology"/>
<dbReference type="Gene3D" id="1.10.1740.10">
    <property type="match status" value="1"/>
</dbReference>
<organism evidence="8 9">
    <name type="scientific">Clostridium paridis</name>
    <dbReference type="NCBI Taxonomy" id="2803863"/>
    <lineage>
        <taxon>Bacteria</taxon>
        <taxon>Bacillati</taxon>
        <taxon>Bacillota</taxon>
        <taxon>Clostridia</taxon>
        <taxon>Eubacteriales</taxon>
        <taxon>Clostridiaceae</taxon>
        <taxon>Clostridium</taxon>
    </lineage>
</organism>
<evidence type="ECO:0000256" key="3">
    <source>
        <dbReference type="ARBA" id="ARBA00023082"/>
    </source>
</evidence>
<dbReference type="InterPro" id="IPR014284">
    <property type="entry name" value="RNA_pol_sigma-70_dom"/>
</dbReference>
<dbReference type="GO" id="GO:0003677">
    <property type="term" value="F:DNA binding"/>
    <property type="evidence" value="ECO:0007669"/>
    <property type="project" value="UniProtKB-KW"/>
</dbReference>
<dbReference type="InterPro" id="IPR013324">
    <property type="entry name" value="RNA_pol_sigma_r3/r4-like"/>
</dbReference>
<feature type="domain" description="RNA polymerase sigma-70 region 4" evidence="7">
    <location>
        <begin position="126"/>
        <end position="175"/>
    </location>
</feature>
<keyword evidence="9" id="KW-1185">Reference proteome</keyword>
<dbReference type="InterPro" id="IPR007627">
    <property type="entry name" value="RNA_pol_sigma70_r2"/>
</dbReference>
<dbReference type="EMBL" id="JAESWA010000017">
    <property type="protein sequence ID" value="MBL4931215.1"/>
    <property type="molecule type" value="Genomic_DNA"/>
</dbReference>
<dbReference type="InterPro" id="IPR013325">
    <property type="entry name" value="RNA_pol_sigma_r2"/>
</dbReference>
<evidence type="ECO:0000313" key="8">
    <source>
        <dbReference type="EMBL" id="MBL4931215.1"/>
    </source>
</evidence>
<dbReference type="InterPro" id="IPR039425">
    <property type="entry name" value="RNA_pol_sigma-70-like"/>
</dbReference>
<dbReference type="CDD" id="cd06171">
    <property type="entry name" value="Sigma70_r4"/>
    <property type="match status" value="1"/>
</dbReference>
<protein>
    <submittedName>
        <fullName evidence="8">Sigma-70 family RNA polymerase sigma factor</fullName>
    </submittedName>
</protein>
<evidence type="ECO:0000256" key="1">
    <source>
        <dbReference type="ARBA" id="ARBA00010641"/>
    </source>
</evidence>